<evidence type="ECO:0000313" key="2">
    <source>
        <dbReference type="Proteomes" id="UP001049176"/>
    </source>
</evidence>
<gene>
    <name evidence="1" type="ORF">E1B28_010262</name>
</gene>
<name>A0A9P7RXF1_9AGAR</name>
<dbReference type="RefSeq" id="XP_043007680.1">
    <property type="nucleotide sequence ID" value="XM_043155215.1"/>
</dbReference>
<protein>
    <submittedName>
        <fullName evidence="1">Uncharacterized protein</fullName>
    </submittedName>
</protein>
<dbReference type="AlphaFoldDB" id="A0A9P7RXF1"/>
<sequence length="263" mass="30009">MDITPTSLQRDTELYLDTLITFQVNDTIFKVPPKYIHENSEVFGAGSQISAESGEGSSDAHPVKLSPLPHDCTADDFRCLLKIIMALTVGLPIPTNYGLDKWLSVLKLSTAWYFSDVRTLAMEQVSRSKTNYTKDQWITVLDFAHNNSVQFTDLRDLAITRVSGFRFDSKVDQVLLGRKYLHKPWIIEGFRELANVYELPSLAELRTLGKDTLNTLLYMAFNRARNEGRGYSYNYDYRGPYSDHEVEEHFHDEIAALFPAPVV</sequence>
<dbReference type="EMBL" id="CM032186">
    <property type="protein sequence ID" value="KAG7091210.1"/>
    <property type="molecule type" value="Genomic_DNA"/>
</dbReference>
<comment type="caution">
    <text evidence="1">The sequence shown here is derived from an EMBL/GenBank/DDBJ whole genome shotgun (WGS) entry which is preliminary data.</text>
</comment>
<reference evidence="1" key="1">
    <citation type="journal article" date="2021" name="Genome Biol. Evol.">
        <title>The assembled and annotated genome of the fairy-ring fungus Marasmius oreades.</title>
        <authorList>
            <person name="Hiltunen M."/>
            <person name="Ament-Velasquez S.L."/>
            <person name="Johannesson H."/>
        </authorList>
    </citation>
    <scope>NUCLEOTIDE SEQUENCE</scope>
    <source>
        <strain evidence="1">03SP1</strain>
    </source>
</reference>
<dbReference type="OrthoDB" id="3199068at2759"/>
<evidence type="ECO:0000313" key="1">
    <source>
        <dbReference type="EMBL" id="KAG7091210.1"/>
    </source>
</evidence>
<proteinExistence type="predicted"/>
<keyword evidence="2" id="KW-1185">Reference proteome</keyword>
<organism evidence="1 2">
    <name type="scientific">Marasmius oreades</name>
    <name type="common">fairy-ring Marasmius</name>
    <dbReference type="NCBI Taxonomy" id="181124"/>
    <lineage>
        <taxon>Eukaryota</taxon>
        <taxon>Fungi</taxon>
        <taxon>Dikarya</taxon>
        <taxon>Basidiomycota</taxon>
        <taxon>Agaricomycotina</taxon>
        <taxon>Agaricomycetes</taxon>
        <taxon>Agaricomycetidae</taxon>
        <taxon>Agaricales</taxon>
        <taxon>Marasmiineae</taxon>
        <taxon>Marasmiaceae</taxon>
        <taxon>Marasmius</taxon>
    </lineage>
</organism>
<dbReference type="KEGG" id="more:E1B28_010262"/>
<dbReference type="GeneID" id="66079338"/>
<dbReference type="Proteomes" id="UP001049176">
    <property type="component" value="Chromosome 6"/>
</dbReference>
<accession>A0A9P7RXF1</accession>